<dbReference type="SUPFAM" id="SSF56988">
    <property type="entry name" value="Anthrax protective antigen"/>
    <property type="match status" value="1"/>
</dbReference>
<name>A0AAP2E0G5_9BACT</name>
<evidence type="ECO:0000256" key="6">
    <source>
        <dbReference type="PIRSR" id="PIRSR625705-1"/>
    </source>
</evidence>
<dbReference type="PRINTS" id="PR00738">
    <property type="entry name" value="GLHYDRLASE20"/>
</dbReference>
<keyword evidence="9" id="KW-1185">Reference proteome</keyword>
<protein>
    <recommendedName>
        <fullName evidence="3">beta-N-acetylhexosaminidase</fullName>
        <ecNumber evidence="3">3.2.1.52</ecNumber>
    </recommendedName>
</protein>
<dbReference type="PANTHER" id="PTHR22600:SF57">
    <property type="entry name" value="BETA-N-ACETYLHEXOSAMINIDASE"/>
    <property type="match status" value="1"/>
</dbReference>
<comment type="similarity">
    <text evidence="2">Belongs to the glycosyl hydrolase 20 family.</text>
</comment>
<dbReference type="SMART" id="SM00758">
    <property type="entry name" value="PA14"/>
    <property type="match status" value="1"/>
</dbReference>
<dbReference type="EMBL" id="JAHESE010000015">
    <property type="protein sequence ID" value="MBT1709653.1"/>
    <property type="molecule type" value="Genomic_DNA"/>
</dbReference>
<dbReference type="EC" id="3.2.1.52" evidence="3"/>
<evidence type="ECO:0000256" key="5">
    <source>
        <dbReference type="ARBA" id="ARBA00023295"/>
    </source>
</evidence>
<dbReference type="PROSITE" id="PS51820">
    <property type="entry name" value="PA14"/>
    <property type="match status" value="1"/>
</dbReference>
<dbReference type="PANTHER" id="PTHR22600">
    <property type="entry name" value="BETA-HEXOSAMINIDASE"/>
    <property type="match status" value="1"/>
</dbReference>
<dbReference type="Gene3D" id="3.30.379.10">
    <property type="entry name" value="Chitobiase/beta-hexosaminidase domain 2-like"/>
    <property type="match status" value="1"/>
</dbReference>
<dbReference type="SUPFAM" id="SSF55545">
    <property type="entry name" value="beta-N-acetylhexosaminidase-like domain"/>
    <property type="match status" value="1"/>
</dbReference>
<organism evidence="8 9">
    <name type="scientific">Dawidia cretensis</name>
    <dbReference type="NCBI Taxonomy" id="2782350"/>
    <lineage>
        <taxon>Bacteria</taxon>
        <taxon>Pseudomonadati</taxon>
        <taxon>Bacteroidota</taxon>
        <taxon>Cytophagia</taxon>
        <taxon>Cytophagales</taxon>
        <taxon>Chryseotaleaceae</taxon>
        <taxon>Dawidia</taxon>
    </lineage>
</organism>
<dbReference type="GO" id="GO:0030203">
    <property type="term" value="P:glycosaminoglycan metabolic process"/>
    <property type="evidence" value="ECO:0007669"/>
    <property type="project" value="TreeGrafter"/>
</dbReference>
<dbReference type="CDD" id="cd06563">
    <property type="entry name" value="GH20_chitobiase-like"/>
    <property type="match status" value="1"/>
</dbReference>
<dbReference type="InterPro" id="IPR037524">
    <property type="entry name" value="PA14/GLEYA"/>
</dbReference>
<dbReference type="RefSeq" id="WP_254085232.1">
    <property type="nucleotide sequence ID" value="NZ_JAHESE010000015.1"/>
</dbReference>
<reference evidence="8 9" key="1">
    <citation type="submission" date="2021-05" db="EMBL/GenBank/DDBJ databases">
        <title>A Polyphasic approach of four new species of the genus Ohtaekwangia: Ohtaekwangia histidinii sp. nov., Ohtaekwangia cretensis sp. nov., Ohtaekwangia indiensis sp. nov., Ohtaekwangia reichenbachii sp. nov. from diverse environment.</title>
        <authorList>
            <person name="Octaviana S."/>
        </authorList>
    </citation>
    <scope>NUCLEOTIDE SEQUENCE [LARGE SCALE GENOMIC DNA]</scope>
    <source>
        <strain evidence="8 9">PWU5</strain>
    </source>
</reference>
<dbReference type="InterPro" id="IPR029018">
    <property type="entry name" value="Hex-like_dom2"/>
</dbReference>
<comment type="caution">
    <text evidence="8">The sequence shown here is derived from an EMBL/GenBank/DDBJ whole genome shotgun (WGS) entry which is preliminary data.</text>
</comment>
<keyword evidence="4" id="KW-0378">Hydrolase</keyword>
<dbReference type="GO" id="GO:0005975">
    <property type="term" value="P:carbohydrate metabolic process"/>
    <property type="evidence" value="ECO:0007669"/>
    <property type="project" value="InterPro"/>
</dbReference>
<gene>
    <name evidence="8" type="ORF">KK062_15525</name>
</gene>
<dbReference type="InterPro" id="IPR017853">
    <property type="entry name" value="GH"/>
</dbReference>
<dbReference type="Gene3D" id="3.90.182.10">
    <property type="entry name" value="Toxin - Anthrax Protective Antigen,domain 1"/>
    <property type="match status" value="1"/>
</dbReference>
<dbReference type="InterPro" id="IPR015883">
    <property type="entry name" value="Glyco_hydro_20_cat"/>
</dbReference>
<proteinExistence type="inferred from homology"/>
<evidence type="ECO:0000256" key="4">
    <source>
        <dbReference type="ARBA" id="ARBA00022801"/>
    </source>
</evidence>
<evidence type="ECO:0000259" key="7">
    <source>
        <dbReference type="PROSITE" id="PS51820"/>
    </source>
</evidence>
<comment type="catalytic activity">
    <reaction evidence="1">
        <text>Hydrolysis of terminal non-reducing N-acetyl-D-hexosamine residues in N-acetyl-beta-D-hexosaminides.</text>
        <dbReference type="EC" id="3.2.1.52"/>
    </reaction>
</comment>
<evidence type="ECO:0000313" key="8">
    <source>
        <dbReference type="EMBL" id="MBT1709653.1"/>
    </source>
</evidence>
<feature type="domain" description="PA14" evidence="7">
    <location>
        <begin position="629"/>
        <end position="768"/>
    </location>
</feature>
<dbReference type="GO" id="GO:0004563">
    <property type="term" value="F:beta-N-acetylhexosaminidase activity"/>
    <property type="evidence" value="ECO:0007669"/>
    <property type="project" value="UniProtKB-EC"/>
</dbReference>
<dbReference type="Pfam" id="PF07691">
    <property type="entry name" value="PA14"/>
    <property type="match status" value="1"/>
</dbReference>
<keyword evidence="5" id="KW-0326">Glycosidase</keyword>
<evidence type="ECO:0000313" key="9">
    <source>
        <dbReference type="Proteomes" id="UP001319080"/>
    </source>
</evidence>
<evidence type="ECO:0000256" key="1">
    <source>
        <dbReference type="ARBA" id="ARBA00001231"/>
    </source>
</evidence>
<sequence length="774" mass="85972">MRIQLFLIACVVLLAQCTPREKAALPGPVAIIPEPAQLQTGNGYFEINAQTVIQLAADTGNVAGVAHYLSELLHGASSFEIPIKKVDTFTTGHAIHLRLIQGQPAESYSVTVSPDVINLEASDAAGLFYAVQSLRQLLPAAIETKDHQTSAWTVPAVTLHDAPRYAWRGMHLDVSRHFFSPDFIRTFIDRMALYKFNTLHWHLTDDQGWRLEIKRYPRLTQAGAWRALNNQDSVCLEKAKADPTYALPEEFFRTSEGQRQYGGFYTQEEVRDIIAYAQQRMITIVPEIDMPGHMLAAIQAVPTLTCTDESSWGKLFTTPLCPCEETTYKFIEEVLSEVAGLFPGPYLHIGADEVDEATWITSGTCAGMMKREGMKTARDLHGYFVNRARQIVEKLGKKAIGWDEVLDSNADTALTVMYWRGWVKDAPVKAVTRGHELIMSPTSHCYFDYQPDQTSLKHTYFFNPVPEGLTPGSEKRLKGVQANIWTEYIPTEDRLDFMTMPRMVALAEVAWSQQKDWDSFQERMGIHYGRLDALGVHYRLPDIPDLPQHVVFTDTAHIALTIPNGITALRYTTNGTLPDSTATLYHKAFTLDTTATLKMVSYGAHGRAGNAYTIRYEKQTYLVGVTPANTKPGLACAYYPSHRSYRSVEKFVPTDLKATVPVPSVLIPDIATATDGFGLAFTGYLNVAEKGIYTFYLSSDDGSVLKIGDRLVVNNDGEHGDREIGGQVALDKGWHPINLRYFDGGGGKSLTLLYEGPGITKQAIPATALASEKP</sequence>
<dbReference type="Gene3D" id="3.20.20.80">
    <property type="entry name" value="Glycosidases"/>
    <property type="match status" value="1"/>
</dbReference>
<dbReference type="GO" id="GO:0016020">
    <property type="term" value="C:membrane"/>
    <property type="evidence" value="ECO:0007669"/>
    <property type="project" value="TreeGrafter"/>
</dbReference>
<dbReference type="Pfam" id="PF13287">
    <property type="entry name" value="Fn3_assoc"/>
    <property type="match status" value="1"/>
</dbReference>
<accession>A0AAP2E0G5</accession>
<dbReference type="AlphaFoldDB" id="A0AAP2E0G5"/>
<dbReference type="InterPro" id="IPR015882">
    <property type="entry name" value="HEX_bac_N"/>
</dbReference>
<dbReference type="Proteomes" id="UP001319080">
    <property type="component" value="Unassembled WGS sequence"/>
</dbReference>
<evidence type="ECO:0000256" key="3">
    <source>
        <dbReference type="ARBA" id="ARBA00012663"/>
    </source>
</evidence>
<dbReference type="Pfam" id="PF02838">
    <property type="entry name" value="Glyco_hydro_20b"/>
    <property type="match status" value="1"/>
</dbReference>
<evidence type="ECO:0000256" key="2">
    <source>
        <dbReference type="ARBA" id="ARBA00006285"/>
    </source>
</evidence>
<feature type="active site" description="Proton donor" evidence="6">
    <location>
        <position position="353"/>
    </location>
</feature>
<dbReference type="Pfam" id="PF00728">
    <property type="entry name" value="Glyco_hydro_20"/>
    <property type="match status" value="1"/>
</dbReference>
<dbReference type="InterPro" id="IPR026876">
    <property type="entry name" value="Fn3_assoc_repeat"/>
</dbReference>
<dbReference type="SUPFAM" id="SSF51445">
    <property type="entry name" value="(Trans)glycosidases"/>
    <property type="match status" value="1"/>
</dbReference>
<dbReference type="InterPro" id="IPR011658">
    <property type="entry name" value="PA14_dom"/>
</dbReference>
<dbReference type="InterPro" id="IPR025705">
    <property type="entry name" value="Beta_hexosaminidase_sua/sub"/>
</dbReference>